<proteinExistence type="predicted"/>
<evidence type="ECO:0000313" key="3">
    <source>
        <dbReference type="Proteomes" id="UP000076969"/>
    </source>
</evidence>
<dbReference type="AlphaFoldDB" id="A0A172WH55"/>
<dbReference type="Proteomes" id="UP000076969">
    <property type="component" value="Chromosome"/>
</dbReference>
<gene>
    <name evidence="2" type="ORF">A7C91_06035</name>
</gene>
<evidence type="ECO:0000256" key="1">
    <source>
        <dbReference type="SAM" id="MobiDB-lite"/>
    </source>
</evidence>
<dbReference type="STRING" id="1712654.A7C91_06035"/>
<keyword evidence="3" id="KW-1185">Reference proteome</keyword>
<accession>A0A172WH55</accession>
<name>A0A172WH55_9EURY</name>
<dbReference type="KEGG" id="tpie:A7C91_06035"/>
<dbReference type="EMBL" id="CP015520">
    <property type="protein sequence ID" value="ANF22777.1"/>
    <property type="molecule type" value="Genomic_DNA"/>
</dbReference>
<sequence length="157" mass="18491">MRIRGNKKGHDDSKIATELSTKGNPNQKNDYDWFYNELLEYDKKLREKFGYGLIKVIKDHNGPNDLDKLEEIMLTHWHRTYIINRIPRNMTSAWEVVFALLTIGHTLSYNEVYDQDAKLYIDLDFNRIPDSTLPVDYTPKVGPYTGVGYYLRINWEG</sequence>
<dbReference type="OrthoDB" id="101277at2157"/>
<protein>
    <submittedName>
        <fullName evidence="2">Uncharacterized protein</fullName>
    </submittedName>
</protein>
<dbReference type="RefSeq" id="WP_068665785.1">
    <property type="nucleotide sequence ID" value="NZ_CP015520.1"/>
</dbReference>
<evidence type="ECO:0000313" key="2">
    <source>
        <dbReference type="EMBL" id="ANF22777.1"/>
    </source>
</evidence>
<feature type="region of interest" description="Disordered" evidence="1">
    <location>
        <begin position="1"/>
        <end position="23"/>
    </location>
</feature>
<reference evidence="3" key="1">
    <citation type="journal article" date="2016" name="Syst. Appl. Microbiol.">
        <title>Thermococcus piezophilus sp. nov., a novel hyperthermophilic and piezophilic archaeon with a broad pressure range for growth, isolated from a deepest hydrothermal vent at the Mid-Cayman Rise.</title>
        <authorList>
            <person name="Dalmasso C."/>
            <person name="Oger P."/>
            <person name="Selva G."/>
            <person name="Courtine D."/>
            <person name="L'Haridon S."/>
            <person name="Garlaschelli A."/>
            <person name="Roussel E."/>
            <person name="Miyazaki J."/>
            <person name="Reveillaud J."/>
            <person name="Jebbar M."/>
            <person name="Takai K."/>
            <person name="Maignien L."/>
            <person name="Alain K."/>
        </authorList>
    </citation>
    <scope>NUCLEOTIDE SEQUENCE [LARGE SCALE GENOMIC DNA]</scope>
    <source>
        <strain evidence="3">CDGS</strain>
    </source>
</reference>
<organism evidence="2 3">
    <name type="scientific">Thermococcus piezophilus</name>
    <dbReference type="NCBI Taxonomy" id="1712654"/>
    <lineage>
        <taxon>Archaea</taxon>
        <taxon>Methanobacteriati</taxon>
        <taxon>Methanobacteriota</taxon>
        <taxon>Thermococci</taxon>
        <taxon>Thermococcales</taxon>
        <taxon>Thermococcaceae</taxon>
        <taxon>Thermococcus</taxon>
    </lineage>
</organism>
<dbReference type="GeneID" id="28495735"/>